<dbReference type="GO" id="GO:0098542">
    <property type="term" value="P:defense response to other organism"/>
    <property type="evidence" value="ECO:0007669"/>
    <property type="project" value="TreeGrafter"/>
</dbReference>
<gene>
    <name evidence="4" type="ORF">FEM48_Zijuj11G0132800</name>
</gene>
<dbReference type="Gene3D" id="3.80.10.10">
    <property type="entry name" value="Ribonuclease Inhibitor"/>
    <property type="match status" value="1"/>
</dbReference>
<dbReference type="EMBL" id="JAEACU010000011">
    <property type="protein sequence ID" value="KAH7514837.1"/>
    <property type="molecule type" value="Genomic_DNA"/>
</dbReference>
<proteinExistence type="predicted"/>
<evidence type="ECO:0000259" key="3">
    <source>
        <dbReference type="Pfam" id="PF23559"/>
    </source>
</evidence>
<comment type="caution">
    <text evidence="4">The sequence shown here is derived from an EMBL/GenBank/DDBJ whole genome shotgun (WGS) entry which is preliminary data.</text>
</comment>
<dbReference type="Pfam" id="PF23559">
    <property type="entry name" value="WHD_DRP"/>
    <property type="match status" value="1"/>
</dbReference>
<dbReference type="SUPFAM" id="SSF52047">
    <property type="entry name" value="RNI-like"/>
    <property type="match status" value="1"/>
</dbReference>
<accession>A0A978UJ56</accession>
<dbReference type="Proteomes" id="UP000813462">
    <property type="component" value="Unassembled WGS sequence"/>
</dbReference>
<dbReference type="AlphaFoldDB" id="A0A978UJ56"/>
<dbReference type="PANTHER" id="PTHR23155:SF1205">
    <property type="entry name" value="DISEASE RESISTANCE PROTEIN RPM1"/>
    <property type="match status" value="1"/>
</dbReference>
<dbReference type="InterPro" id="IPR044974">
    <property type="entry name" value="Disease_R_plants"/>
</dbReference>
<dbReference type="InterPro" id="IPR036388">
    <property type="entry name" value="WH-like_DNA-bd_sf"/>
</dbReference>
<evidence type="ECO:0000313" key="4">
    <source>
        <dbReference type="EMBL" id="KAH7514837.1"/>
    </source>
</evidence>
<evidence type="ECO:0000313" key="5">
    <source>
        <dbReference type="Proteomes" id="UP000813462"/>
    </source>
</evidence>
<feature type="domain" description="Disease resistance protein winged helix" evidence="3">
    <location>
        <begin position="5"/>
        <end position="73"/>
    </location>
</feature>
<dbReference type="PANTHER" id="PTHR23155">
    <property type="entry name" value="DISEASE RESISTANCE PROTEIN RP"/>
    <property type="match status" value="1"/>
</dbReference>
<reference evidence="4" key="1">
    <citation type="journal article" date="2021" name="Front. Plant Sci.">
        <title>Chromosome-Scale Genome Assembly for Chinese Sour Jujube and Insights Into Its Genome Evolution and Domestication Signature.</title>
        <authorList>
            <person name="Shen L.-Y."/>
            <person name="Luo H."/>
            <person name="Wang X.-L."/>
            <person name="Wang X.-M."/>
            <person name="Qiu X.-J."/>
            <person name="Liu H."/>
            <person name="Zhou S.-S."/>
            <person name="Jia K.-H."/>
            <person name="Nie S."/>
            <person name="Bao Y.-T."/>
            <person name="Zhang R.-G."/>
            <person name="Yun Q.-Z."/>
            <person name="Chai Y.-H."/>
            <person name="Lu J.-Y."/>
            <person name="Li Y."/>
            <person name="Zhao S.-W."/>
            <person name="Mao J.-F."/>
            <person name="Jia S.-G."/>
            <person name="Mao Y.-M."/>
        </authorList>
    </citation>
    <scope>NUCLEOTIDE SEQUENCE</scope>
    <source>
        <strain evidence="4">AT0</strain>
        <tissue evidence="4">Leaf</tissue>
    </source>
</reference>
<sequence length="382" mass="44571">MYWGIFPEGYLIKRMRLIRLWIAIEAKEERTLEEVAREYLNELLNRNLMQVAGRTTDRRVKFYYIHDLLREMIILKSKDQNFPATVKEQTTMWPERVRRLSVHTSFSNIQHIWLFLKWSRLRDDPLVHLENLPNLVHLELLQVYDGDTLCFKVGKFKKLKLLGLDKFDKLKCVQVEKGAMPSLEKLVIHRCSMLWGVPFGIEHLCELKVFKFFDMLDELIMKLRPDGNGEDLWKVKHVPEVYSAYWRDGGWDIYSIDSFGERESKKTPGKARRSHDLRTLWKPVEIDVVSCLRLVLLASIAFSEHIVKPASSTSFTLSLLSQLHHMFEIDRLEIQFNQSDCKFIIVNSQRNLGAMADGHQDYIPVPVTVASKGHVVDSGTGN</sequence>
<evidence type="ECO:0000256" key="2">
    <source>
        <dbReference type="ARBA" id="ARBA00022821"/>
    </source>
</evidence>
<name>A0A978UJ56_ZIZJJ</name>
<keyword evidence="1" id="KW-0677">Repeat</keyword>
<organism evidence="4 5">
    <name type="scientific">Ziziphus jujuba var. spinosa</name>
    <dbReference type="NCBI Taxonomy" id="714518"/>
    <lineage>
        <taxon>Eukaryota</taxon>
        <taxon>Viridiplantae</taxon>
        <taxon>Streptophyta</taxon>
        <taxon>Embryophyta</taxon>
        <taxon>Tracheophyta</taxon>
        <taxon>Spermatophyta</taxon>
        <taxon>Magnoliopsida</taxon>
        <taxon>eudicotyledons</taxon>
        <taxon>Gunneridae</taxon>
        <taxon>Pentapetalae</taxon>
        <taxon>rosids</taxon>
        <taxon>fabids</taxon>
        <taxon>Rosales</taxon>
        <taxon>Rhamnaceae</taxon>
        <taxon>Paliureae</taxon>
        <taxon>Ziziphus</taxon>
    </lineage>
</organism>
<dbReference type="Gene3D" id="1.10.10.10">
    <property type="entry name" value="Winged helix-like DNA-binding domain superfamily/Winged helix DNA-binding domain"/>
    <property type="match status" value="1"/>
</dbReference>
<keyword evidence="2" id="KW-0611">Plant defense</keyword>
<protein>
    <recommendedName>
        <fullName evidence="3">Disease resistance protein winged helix domain-containing protein</fullName>
    </recommendedName>
</protein>
<dbReference type="InterPro" id="IPR032675">
    <property type="entry name" value="LRR_dom_sf"/>
</dbReference>
<evidence type="ECO:0000256" key="1">
    <source>
        <dbReference type="ARBA" id="ARBA00022737"/>
    </source>
</evidence>
<dbReference type="InterPro" id="IPR058922">
    <property type="entry name" value="WHD_DRP"/>
</dbReference>